<comment type="caution">
    <text evidence="1">The sequence shown here is derived from an EMBL/GenBank/DDBJ whole genome shotgun (WGS) entry which is preliminary data.</text>
</comment>
<evidence type="ECO:0000313" key="1">
    <source>
        <dbReference type="EMBL" id="KAJ7566403.1"/>
    </source>
</evidence>
<gene>
    <name evidence="1" type="ORF">O6H91_02G101200</name>
</gene>
<dbReference type="Proteomes" id="UP001162992">
    <property type="component" value="Chromosome 2"/>
</dbReference>
<proteinExistence type="predicted"/>
<name>A0ACC2EIU2_DIPCM</name>
<evidence type="ECO:0000313" key="2">
    <source>
        <dbReference type="Proteomes" id="UP001162992"/>
    </source>
</evidence>
<sequence>MGYTIQMLTRQRLISNTWQNLSEYKNIQRLWAVDYCTRIDTNKRGLWTGSIVYTYIHNGSVREQQLWWTVVAFEPGASYHIFYVWSVHFFKETSMAAAAAASHFQSCAVVPTLTSHIPLASLLLRPLAYSVHNNLQLHTFQGVHLHTFQSVPSSAKE</sequence>
<organism evidence="1 2">
    <name type="scientific">Diphasiastrum complanatum</name>
    <name type="common">Issler's clubmoss</name>
    <name type="synonym">Lycopodium complanatum</name>
    <dbReference type="NCBI Taxonomy" id="34168"/>
    <lineage>
        <taxon>Eukaryota</taxon>
        <taxon>Viridiplantae</taxon>
        <taxon>Streptophyta</taxon>
        <taxon>Embryophyta</taxon>
        <taxon>Tracheophyta</taxon>
        <taxon>Lycopodiopsida</taxon>
        <taxon>Lycopodiales</taxon>
        <taxon>Lycopodiaceae</taxon>
        <taxon>Lycopodioideae</taxon>
        <taxon>Diphasiastrum</taxon>
    </lineage>
</organism>
<keyword evidence="2" id="KW-1185">Reference proteome</keyword>
<accession>A0ACC2EIU2</accession>
<protein>
    <submittedName>
        <fullName evidence="1">Uncharacterized protein</fullName>
    </submittedName>
</protein>
<dbReference type="EMBL" id="CM055093">
    <property type="protein sequence ID" value="KAJ7566403.1"/>
    <property type="molecule type" value="Genomic_DNA"/>
</dbReference>
<reference evidence="2" key="1">
    <citation type="journal article" date="2024" name="Proc. Natl. Acad. Sci. U.S.A.">
        <title>Extraordinary preservation of gene collinearity over three hundred million years revealed in homosporous lycophytes.</title>
        <authorList>
            <person name="Li C."/>
            <person name="Wickell D."/>
            <person name="Kuo L.Y."/>
            <person name="Chen X."/>
            <person name="Nie B."/>
            <person name="Liao X."/>
            <person name="Peng D."/>
            <person name="Ji J."/>
            <person name="Jenkins J."/>
            <person name="Williams M."/>
            <person name="Shu S."/>
            <person name="Plott C."/>
            <person name="Barry K."/>
            <person name="Rajasekar S."/>
            <person name="Grimwood J."/>
            <person name="Han X."/>
            <person name="Sun S."/>
            <person name="Hou Z."/>
            <person name="He W."/>
            <person name="Dai G."/>
            <person name="Sun C."/>
            <person name="Schmutz J."/>
            <person name="Leebens-Mack J.H."/>
            <person name="Li F.W."/>
            <person name="Wang L."/>
        </authorList>
    </citation>
    <scope>NUCLEOTIDE SEQUENCE [LARGE SCALE GENOMIC DNA]</scope>
    <source>
        <strain evidence="2">cv. PW_Plant_1</strain>
    </source>
</reference>